<dbReference type="Pfam" id="PF12697">
    <property type="entry name" value="Abhydrolase_6"/>
    <property type="match status" value="1"/>
</dbReference>
<dbReference type="PROSITE" id="PS51645">
    <property type="entry name" value="PHR_CRY_ALPHA_BETA"/>
    <property type="match status" value="1"/>
</dbReference>
<protein>
    <submittedName>
        <fullName evidence="3">DNA photolyase</fullName>
    </submittedName>
</protein>
<feature type="domain" description="Photolyase/cryptochrome alpha/beta" evidence="2">
    <location>
        <begin position="79"/>
        <end position="207"/>
    </location>
</feature>
<dbReference type="InterPro" id="IPR014729">
    <property type="entry name" value="Rossmann-like_a/b/a_fold"/>
</dbReference>
<accession>A0A2P6VRY2</accession>
<dbReference type="PANTHER" id="PTHR47832">
    <property type="entry name" value="DNA PHOTOLYASE"/>
    <property type="match status" value="1"/>
</dbReference>
<sequence length="817" mass="84027">MASHALASRCQGAVTGPVPSLHAIRLARGVRRAGSAASPAVAAALRRLQVRAVAGDASGDAAPARAASARTAAAAAAGGPTLLWLKRDLRLDDHPGWHAAAAGVSGVVPVFCFDPAQYAHLVLPPGGAEAMCRALASLDGALRRRGSALLLVEGCWDEQLPALAAQLGAGRVLAEQEVEAEWNAGVARVEAALPPGVPVERWSAPLLPAHGDDFRELKKAMPSVNTPLPALETLPALPSTASDATGDGAAVCGLSAARLCQLAAEAYSRQLSPALAPVAVAALRQAAGSASGGSFSEEDSTSSRVIDRLPVPVSSSNSTSTSGTSTSGAGAWEAELAAEIAAGEGPVLTALGRYFRHIETSVESGSSSGSKGDASAAAGDDDAPLQADLAAAIAAFDLPATPDGCFPALFGRALALGVVSKRRIYQEACASLAQQPEQARPAGGNPLAQLSWLLTSSGGAAARAARRRKAAAAAAAAEAKDFHEQMAAGREGMTAHGATLHHWRWRGLLTDYLAAEGAAAAQVAGAAERPAILLCHGFGAFSEHYRANVAALAAAGYDVYSPTLPGYGRAEKPVLPYGQDLWRDFLADFVLQVVRKPVVVAGNSIGGFISASLAADYPGLVSGLVLINSAGRIVPGYTPPSPPARASPPPPFVVNAVSQALFAYLEGGLTQQLRRVYPVRPDRADEWLGGEIARAARDPGALSVFRSLFYLPPPRALNYLVTQRFGGPTLVLQGLKDPLNNAPARAEELGRHCPNVKVVKLDAGHCPHDEVPDQVNAEILRFIERSVLPNSGGGAGGGTAAATRAAIDRRSLRYPSQ</sequence>
<organism evidence="3 4">
    <name type="scientific">Micractinium conductrix</name>
    <dbReference type="NCBI Taxonomy" id="554055"/>
    <lineage>
        <taxon>Eukaryota</taxon>
        <taxon>Viridiplantae</taxon>
        <taxon>Chlorophyta</taxon>
        <taxon>core chlorophytes</taxon>
        <taxon>Trebouxiophyceae</taxon>
        <taxon>Chlorellales</taxon>
        <taxon>Chlorellaceae</taxon>
        <taxon>Chlorella clade</taxon>
        <taxon>Micractinium</taxon>
    </lineage>
</organism>
<proteinExistence type="predicted"/>
<evidence type="ECO:0000256" key="1">
    <source>
        <dbReference type="SAM" id="MobiDB-lite"/>
    </source>
</evidence>
<dbReference type="PRINTS" id="PR00412">
    <property type="entry name" value="EPOXHYDRLASE"/>
</dbReference>
<dbReference type="SUPFAM" id="SSF52425">
    <property type="entry name" value="Cryptochrome/photolyase, N-terminal domain"/>
    <property type="match status" value="1"/>
</dbReference>
<evidence type="ECO:0000313" key="3">
    <source>
        <dbReference type="EMBL" id="PSC76858.1"/>
    </source>
</evidence>
<dbReference type="InterPro" id="IPR029058">
    <property type="entry name" value="AB_hydrolase_fold"/>
</dbReference>
<comment type="caution">
    <text evidence="3">The sequence shown here is derived from an EMBL/GenBank/DDBJ whole genome shotgun (WGS) entry which is preliminary data.</text>
</comment>
<dbReference type="InterPro" id="IPR006050">
    <property type="entry name" value="DNA_photolyase_N"/>
</dbReference>
<dbReference type="AlphaFoldDB" id="A0A2P6VRY2"/>
<dbReference type="OrthoDB" id="408373at2759"/>
<feature type="region of interest" description="Disordered" evidence="1">
    <location>
        <begin position="289"/>
        <end position="328"/>
    </location>
</feature>
<name>A0A2P6VRY2_9CHLO</name>
<dbReference type="GO" id="GO:0016829">
    <property type="term" value="F:lyase activity"/>
    <property type="evidence" value="ECO:0007669"/>
    <property type="project" value="UniProtKB-KW"/>
</dbReference>
<feature type="region of interest" description="Disordered" evidence="1">
    <location>
        <begin position="793"/>
        <end position="817"/>
    </location>
</feature>
<dbReference type="PANTHER" id="PTHR47832:SF1">
    <property type="entry name" value="DNA PHOTOLYASE"/>
    <property type="match status" value="1"/>
</dbReference>
<dbReference type="EMBL" id="LHPF02000001">
    <property type="protein sequence ID" value="PSC76858.1"/>
    <property type="molecule type" value="Genomic_DNA"/>
</dbReference>
<dbReference type="Gene3D" id="3.40.50.620">
    <property type="entry name" value="HUPs"/>
    <property type="match status" value="1"/>
</dbReference>
<dbReference type="Gene3D" id="3.40.50.1820">
    <property type="entry name" value="alpha/beta hydrolase"/>
    <property type="match status" value="1"/>
</dbReference>
<keyword evidence="4" id="KW-1185">Reference proteome</keyword>
<gene>
    <name evidence="3" type="primary">g943</name>
    <name evidence="3" type="ORF">C2E20_0943</name>
</gene>
<evidence type="ECO:0000259" key="2">
    <source>
        <dbReference type="PROSITE" id="PS51645"/>
    </source>
</evidence>
<reference evidence="3 4" key="1">
    <citation type="journal article" date="2018" name="Plant J.">
        <title>Genome sequences of Chlorella sorokiniana UTEX 1602 and Micractinium conductrix SAG 241.80: implications to maltose excretion by a green alga.</title>
        <authorList>
            <person name="Arriola M.B."/>
            <person name="Velmurugan N."/>
            <person name="Zhang Y."/>
            <person name="Plunkett M.H."/>
            <person name="Hondzo H."/>
            <person name="Barney B.M."/>
        </authorList>
    </citation>
    <scope>NUCLEOTIDE SEQUENCE [LARGE SCALE GENOMIC DNA]</scope>
    <source>
        <strain evidence="3 4">SAG 241.80</strain>
    </source>
</reference>
<dbReference type="Proteomes" id="UP000239649">
    <property type="component" value="Unassembled WGS sequence"/>
</dbReference>
<dbReference type="InterPro" id="IPR036155">
    <property type="entry name" value="Crypto/Photolyase_N_sf"/>
</dbReference>
<dbReference type="InterPro" id="IPR000073">
    <property type="entry name" value="AB_hydrolase_1"/>
</dbReference>
<evidence type="ECO:0000313" key="4">
    <source>
        <dbReference type="Proteomes" id="UP000239649"/>
    </source>
</evidence>
<dbReference type="PRINTS" id="PR00111">
    <property type="entry name" value="ABHYDROLASE"/>
</dbReference>
<dbReference type="Pfam" id="PF00875">
    <property type="entry name" value="DNA_photolyase"/>
    <property type="match status" value="1"/>
</dbReference>
<dbReference type="STRING" id="554055.A0A2P6VRY2"/>
<dbReference type="InterPro" id="IPR000639">
    <property type="entry name" value="Epox_hydrolase-like"/>
</dbReference>
<dbReference type="SUPFAM" id="SSF53474">
    <property type="entry name" value="alpha/beta-Hydrolases"/>
    <property type="match status" value="1"/>
</dbReference>
<feature type="compositionally biased region" description="Low complexity" evidence="1">
    <location>
        <begin position="314"/>
        <end position="328"/>
    </location>
</feature>